<gene>
    <name evidence="2" type="ORF">BACUNI_00945</name>
    <name evidence="1" type="ORF">BACUNI_01887</name>
</gene>
<evidence type="ECO:0000313" key="1">
    <source>
        <dbReference type="EMBL" id="EDO54411.1"/>
    </source>
</evidence>
<reference evidence="3" key="2">
    <citation type="submission" date="2007-07" db="EMBL/GenBank/DDBJ databases">
        <title>Draft genome sequence of Bacteroides uniformis (ATCC 8492).</title>
        <authorList>
            <person name="Sudarsanam P."/>
            <person name="Ley R."/>
            <person name="Guruge J."/>
            <person name="Turnbaugh P.J."/>
            <person name="Mahowald M."/>
            <person name="Liep D."/>
            <person name="Gordon J."/>
        </authorList>
    </citation>
    <scope>NUCLEOTIDE SEQUENCE [LARGE SCALE GENOMIC DNA]</scope>
    <source>
        <strain evidence="2">ATCC 8492</strain>
        <strain evidence="3">ATCC 8492 / DSM 6597 / CCUG 4942 / CIP 103695 / JCM 5828 / KCTC 5204 / NCTC 13054 / VPI 0061</strain>
    </source>
</reference>
<keyword evidence="3" id="KW-1185">Reference proteome</keyword>
<dbReference type="Proteomes" id="UP000004110">
    <property type="component" value="Unassembled WGS sequence"/>
</dbReference>
<dbReference type="RefSeq" id="WP_005825886.1">
    <property type="nucleotide sequence ID" value="NZ_DS362239.1"/>
</dbReference>
<name>A0ABC9NCM2_BACUC</name>
<protein>
    <submittedName>
        <fullName evidence="1">Uncharacterized protein</fullName>
    </submittedName>
</protein>
<evidence type="ECO:0000313" key="2">
    <source>
        <dbReference type="EMBL" id="EDO55273.1"/>
    </source>
</evidence>
<reference evidence="1" key="3">
    <citation type="submission" date="2013-11" db="EMBL/GenBank/DDBJ databases">
        <title>Draft genome sequence of Bacteroides uniformis (ATCC 8492).</title>
        <authorList>
            <person name="Sudarsanam P."/>
            <person name="Ley R."/>
            <person name="Guruge J."/>
            <person name="Turnbaugh P.J."/>
            <person name="Mahowald M."/>
            <person name="Liep D."/>
            <person name="Gordon J."/>
        </authorList>
    </citation>
    <scope>NUCLEOTIDE SEQUENCE</scope>
    <source>
        <strain evidence="1">ATCC 8492</strain>
        <strain evidence="3">ATCC 8492 / DSM 6597 / CCUG 4942 / CIP 103695 / JCM 5828 / KCTC 5204 / NCTC 13054 / VPI 0061</strain>
    </source>
</reference>
<accession>A0ABC9NCM2</accession>
<dbReference type="EMBL" id="AAYH02000038">
    <property type="protein sequence ID" value="EDO55273.1"/>
    <property type="molecule type" value="Genomic_DNA"/>
</dbReference>
<dbReference type="EMBL" id="AAYH02000042">
    <property type="protein sequence ID" value="EDO54411.1"/>
    <property type="molecule type" value="Genomic_DNA"/>
</dbReference>
<dbReference type="AlphaFoldDB" id="A0ABC9NCM2"/>
<comment type="caution">
    <text evidence="1">The sequence shown here is derived from an EMBL/GenBank/DDBJ whole genome shotgun (WGS) entry which is preliminary data.</text>
</comment>
<sequence length="61" mass="7353">MENKKCNHVWEEHNAYFKCIHCGELKIKEEIIGTPGIMYEDSYLKDYEEDLKNENKEKESK</sequence>
<proteinExistence type="predicted"/>
<organism evidence="1 3">
    <name type="scientific">Bacteroides uniformis (strain ATCC 8492 / DSM 6597 / CCUG 4942 / CIP 103695 / JCM 5828 / KCTC 5204 / NCTC 13054 / VPI 0061)</name>
    <dbReference type="NCBI Taxonomy" id="411479"/>
    <lineage>
        <taxon>Bacteria</taxon>
        <taxon>Pseudomonadati</taxon>
        <taxon>Bacteroidota</taxon>
        <taxon>Bacteroidia</taxon>
        <taxon>Bacteroidales</taxon>
        <taxon>Bacteroidaceae</taxon>
        <taxon>Bacteroides</taxon>
    </lineage>
</organism>
<evidence type="ECO:0000313" key="3">
    <source>
        <dbReference type="Proteomes" id="UP000004110"/>
    </source>
</evidence>
<reference evidence="1 3" key="1">
    <citation type="submission" date="2007-06" db="EMBL/GenBank/DDBJ databases">
        <authorList>
            <person name="Fulton L."/>
            <person name="Clifton S."/>
            <person name="Fulton B."/>
            <person name="Xu J."/>
            <person name="Minx P."/>
            <person name="Pepin K.H."/>
            <person name="Johnson M."/>
            <person name="Thiruvilangam P."/>
            <person name="Bhonagiri V."/>
            <person name="Nash W.E."/>
            <person name="Mardis E.R."/>
            <person name="Wilson R.K."/>
        </authorList>
    </citation>
    <scope>NUCLEOTIDE SEQUENCE [LARGE SCALE GENOMIC DNA]</scope>
    <source>
        <strain evidence="1">ATCC 8492</strain>
        <strain evidence="3">ATCC 8492 / DSM 6597 / CCUG 4942 / CIP 103695 / JCM 5828 / KCTC 5204 / NCTC 13054 / VPI 0061</strain>
    </source>
</reference>
<dbReference type="GeneID" id="99752504"/>